<dbReference type="InterPro" id="IPR028087">
    <property type="entry name" value="Tad_N"/>
</dbReference>
<keyword evidence="1" id="KW-0812">Transmembrane</keyword>
<reference evidence="3 4" key="1">
    <citation type="journal article" date="2011" name="J. Bacteriol.">
        <title>Genome sequence of Taylorella equigenitalis MCE9, the causative agent of contagious equine metritis.</title>
        <authorList>
            <person name="Hebert L."/>
            <person name="Moumen B."/>
            <person name="Duquesne F."/>
            <person name="Breuil M.F."/>
            <person name="Laugier C."/>
            <person name="Batto J.M."/>
            <person name="Renault P."/>
            <person name="Petry S."/>
        </authorList>
    </citation>
    <scope>NUCLEOTIDE SEQUENCE [LARGE SCALE GENOMIC DNA]</scope>
    <source>
        <strain evidence="3 4">MCE9</strain>
    </source>
</reference>
<gene>
    <name evidence="3" type="ordered locus">TEQUI_1510</name>
</gene>
<organism evidence="3 4">
    <name type="scientific">Taylorella equigenitalis (strain MCE9)</name>
    <dbReference type="NCBI Taxonomy" id="937774"/>
    <lineage>
        <taxon>Bacteria</taxon>
        <taxon>Pseudomonadati</taxon>
        <taxon>Pseudomonadota</taxon>
        <taxon>Betaproteobacteria</taxon>
        <taxon>Burkholderiales</taxon>
        <taxon>Alcaligenaceae</taxon>
        <taxon>Taylorella</taxon>
    </lineage>
</organism>
<name>A0A654KIZ3_TAYEM</name>
<evidence type="ECO:0000313" key="4">
    <source>
        <dbReference type="Proteomes" id="UP000007472"/>
    </source>
</evidence>
<feature type="transmembrane region" description="Helical" evidence="1">
    <location>
        <begin position="12"/>
        <end position="32"/>
    </location>
</feature>
<protein>
    <recommendedName>
        <fullName evidence="2">Putative Flp pilus-assembly TadG-like N-terminal domain-containing protein</fullName>
    </recommendedName>
</protein>
<proteinExistence type="predicted"/>
<dbReference type="KEGG" id="teq:TEQUI_1510"/>
<dbReference type="Pfam" id="PF13400">
    <property type="entry name" value="Tad"/>
    <property type="match status" value="1"/>
</dbReference>
<dbReference type="EMBL" id="CP002456">
    <property type="protein sequence ID" value="ADU92423.1"/>
    <property type="molecule type" value="Genomic_DNA"/>
</dbReference>
<accession>A0A654KIZ3</accession>
<keyword evidence="1" id="KW-1133">Transmembrane helix</keyword>
<evidence type="ECO:0000313" key="3">
    <source>
        <dbReference type="EMBL" id="ADU92423.1"/>
    </source>
</evidence>
<evidence type="ECO:0000259" key="2">
    <source>
        <dbReference type="Pfam" id="PF13400"/>
    </source>
</evidence>
<dbReference type="Proteomes" id="UP000007472">
    <property type="component" value="Chromosome"/>
</dbReference>
<sequence>MIKMPLGYRKGQVLVLGLALIAIVIISFLGMYRNSQIISKRTKLTHVVDSAAYAGAIVQARALNMQAYINLAQTANQIALANLITQGSWTQWGQNMGKQVTKRNPQAELIKRFFGSKYSRAYLKGKRAQLGASSHIADLKNQFESHQKIINEVLFETSKAIHDTQLDMRSKAVFELIQSNYTKDDLKTISWNIEDIENPEISVIYNPKGKYISFIRDVSEKYKFLQKRYFLKSSFLTPIYKSCPTLRHRLIRRGETKLNKDGDWESIDTQSFHSLRLRLKVMCYYREYPMGWGYTNHDSSYIGESIPHVKDPPSNFSAMTFFKWIEEKTSGWNIFDTQENGLANSYAIKQGLKWSSGGLVPFVDIINHSASATSFRVRLKDKNVFGHQVETVSAAESYFEQYKHWDEKPNLWHPNWLARLRQWK</sequence>
<keyword evidence="1" id="KW-0472">Membrane</keyword>
<evidence type="ECO:0000256" key="1">
    <source>
        <dbReference type="SAM" id="Phobius"/>
    </source>
</evidence>
<dbReference type="AlphaFoldDB" id="A0A654KIZ3"/>
<feature type="domain" description="Putative Flp pilus-assembly TadG-like N-terminal" evidence="2">
    <location>
        <begin position="11"/>
        <end position="56"/>
    </location>
</feature>